<evidence type="ECO:0000256" key="7">
    <source>
        <dbReference type="ARBA" id="ARBA00023170"/>
    </source>
</evidence>
<keyword evidence="6 10" id="KW-0472">Membrane</keyword>
<evidence type="ECO:0000256" key="2">
    <source>
        <dbReference type="ARBA" id="ARBA00022475"/>
    </source>
</evidence>
<evidence type="ECO:0000256" key="3">
    <source>
        <dbReference type="ARBA" id="ARBA00022692"/>
    </source>
</evidence>
<evidence type="ECO:0000313" key="12">
    <source>
        <dbReference type="EMBL" id="KAK2839407.1"/>
    </source>
</evidence>
<dbReference type="PANTHER" id="PTHR24249">
    <property type="entry name" value="HISTAMINE RECEPTOR-RELATED G-PROTEIN COUPLED RECEPTOR"/>
    <property type="match status" value="1"/>
</dbReference>
<keyword evidence="13" id="KW-1185">Reference proteome</keyword>
<dbReference type="PROSITE" id="PS00237">
    <property type="entry name" value="G_PROTEIN_RECEP_F1_1"/>
    <property type="match status" value="1"/>
</dbReference>
<feature type="domain" description="G-protein coupled receptors family 1 profile" evidence="11">
    <location>
        <begin position="45"/>
        <end position="298"/>
    </location>
</feature>
<dbReference type="EMBL" id="JAUPFM010000010">
    <property type="protein sequence ID" value="KAK2839407.1"/>
    <property type="molecule type" value="Genomic_DNA"/>
</dbReference>
<dbReference type="InterPro" id="IPR000276">
    <property type="entry name" value="GPCR_Rhodpsn"/>
</dbReference>
<dbReference type="GO" id="GO:0001594">
    <property type="term" value="F:trace-amine receptor activity"/>
    <property type="evidence" value="ECO:0007669"/>
    <property type="project" value="TreeGrafter"/>
</dbReference>
<keyword evidence="7 9" id="KW-0675">Receptor</keyword>
<dbReference type="PROSITE" id="PS50262">
    <property type="entry name" value="G_PROTEIN_RECEP_F1_2"/>
    <property type="match status" value="1"/>
</dbReference>
<dbReference type="InterPro" id="IPR050569">
    <property type="entry name" value="TAAR"/>
</dbReference>
<dbReference type="Pfam" id="PF00001">
    <property type="entry name" value="7tm_1"/>
    <property type="match status" value="1"/>
</dbReference>
<keyword evidence="3 9" id="KW-0812">Transmembrane</keyword>
<evidence type="ECO:0000256" key="8">
    <source>
        <dbReference type="ARBA" id="ARBA00023224"/>
    </source>
</evidence>
<gene>
    <name evidence="12" type="ORF">Q5P01_013147</name>
</gene>
<evidence type="ECO:0000256" key="4">
    <source>
        <dbReference type="ARBA" id="ARBA00022989"/>
    </source>
</evidence>
<dbReference type="Proteomes" id="UP001187415">
    <property type="component" value="Unassembled WGS sequence"/>
</dbReference>
<organism evidence="12 13">
    <name type="scientific">Channa striata</name>
    <name type="common">Snakehead murrel</name>
    <name type="synonym">Ophicephalus striatus</name>
    <dbReference type="NCBI Taxonomy" id="64152"/>
    <lineage>
        <taxon>Eukaryota</taxon>
        <taxon>Metazoa</taxon>
        <taxon>Chordata</taxon>
        <taxon>Craniata</taxon>
        <taxon>Vertebrata</taxon>
        <taxon>Euteleostomi</taxon>
        <taxon>Actinopterygii</taxon>
        <taxon>Neopterygii</taxon>
        <taxon>Teleostei</taxon>
        <taxon>Neoteleostei</taxon>
        <taxon>Acanthomorphata</taxon>
        <taxon>Anabantaria</taxon>
        <taxon>Anabantiformes</taxon>
        <taxon>Channoidei</taxon>
        <taxon>Channidae</taxon>
        <taxon>Channa</taxon>
    </lineage>
</organism>
<dbReference type="SUPFAM" id="SSF81321">
    <property type="entry name" value="Family A G protein-coupled receptor-like"/>
    <property type="match status" value="1"/>
</dbReference>
<evidence type="ECO:0000256" key="6">
    <source>
        <dbReference type="ARBA" id="ARBA00023136"/>
    </source>
</evidence>
<evidence type="ECO:0000313" key="13">
    <source>
        <dbReference type="Proteomes" id="UP001187415"/>
    </source>
</evidence>
<dbReference type="CDD" id="cd15055">
    <property type="entry name" value="7tmA_TAARs"/>
    <property type="match status" value="1"/>
</dbReference>
<name>A0AA88MM02_CHASR</name>
<feature type="transmembrane region" description="Helical" evidence="10">
    <location>
        <begin position="32"/>
        <end position="53"/>
    </location>
</feature>
<proteinExistence type="inferred from homology"/>
<keyword evidence="8 9" id="KW-0807">Transducer</keyword>
<dbReference type="Gene3D" id="1.20.1070.10">
    <property type="entry name" value="Rhodopsin 7-helix transmembrane proteins"/>
    <property type="match status" value="1"/>
</dbReference>
<dbReference type="PRINTS" id="PR00237">
    <property type="entry name" value="GPCRRHODOPSN"/>
</dbReference>
<protein>
    <recommendedName>
        <fullName evidence="11">G-protein coupled receptors family 1 profile domain-containing protein</fullName>
    </recommendedName>
</protein>
<comment type="caution">
    <text evidence="12">The sequence shown here is derived from an EMBL/GenBank/DDBJ whole genome shotgun (WGS) entry which is preliminary data.</text>
</comment>
<dbReference type="InterPro" id="IPR017452">
    <property type="entry name" value="GPCR_Rhodpsn_7TM"/>
</dbReference>
<evidence type="ECO:0000256" key="1">
    <source>
        <dbReference type="ARBA" id="ARBA00004651"/>
    </source>
</evidence>
<feature type="transmembrane region" description="Helical" evidence="10">
    <location>
        <begin position="65"/>
        <end position="82"/>
    </location>
</feature>
<sequence length="328" mass="36314">MENQDKGELCFPQLLNASCKKPTISQSEAAVLYVRILMSVITVVLNLLVIISVSYFRQLHTPTNLLILSLAVSDFLFGLVVTPLQAYQLTTCWYLGDLICSLYVYVNSIILGASIGNMILISVDRYVAICEPLHYPTRVTVTRAKMCVCMCWTCSVVYNGLIIKSFLTRPGGYRFCHGQCVGGTDLISGIVDAVLSSLAPVTVIIILYMRVFVTAVAQARAMRSHVAAVKLQPSGTVIIKKSELKAARTLGVVVFVFLMCFCPFFFLSFVPDTSSNGLPRILGLLMLFISPCLNPVIYALFYPWFRKALRLIFSLQILQPGSCETNML</sequence>
<keyword evidence="5 9" id="KW-0297">G-protein coupled receptor</keyword>
<keyword evidence="4 10" id="KW-1133">Transmembrane helix</keyword>
<feature type="transmembrane region" description="Helical" evidence="10">
    <location>
        <begin position="250"/>
        <end position="269"/>
    </location>
</feature>
<evidence type="ECO:0000259" key="11">
    <source>
        <dbReference type="PROSITE" id="PS50262"/>
    </source>
</evidence>
<dbReference type="PANTHER" id="PTHR24249:SF381">
    <property type="entry name" value="TRACE AMINE ASSOCIATED RECEPTOR 19P-RELATED"/>
    <property type="match status" value="1"/>
</dbReference>
<evidence type="ECO:0000256" key="9">
    <source>
        <dbReference type="RuleBase" id="RU000688"/>
    </source>
</evidence>
<feature type="transmembrane region" description="Helical" evidence="10">
    <location>
        <begin position="102"/>
        <end position="123"/>
    </location>
</feature>
<feature type="transmembrane region" description="Helical" evidence="10">
    <location>
        <begin position="281"/>
        <end position="305"/>
    </location>
</feature>
<dbReference type="GO" id="GO:0005886">
    <property type="term" value="C:plasma membrane"/>
    <property type="evidence" value="ECO:0007669"/>
    <property type="project" value="UniProtKB-SubCell"/>
</dbReference>
<feature type="transmembrane region" description="Helical" evidence="10">
    <location>
        <begin position="144"/>
        <end position="163"/>
    </location>
</feature>
<feature type="transmembrane region" description="Helical" evidence="10">
    <location>
        <begin position="193"/>
        <end position="213"/>
    </location>
</feature>
<dbReference type="AlphaFoldDB" id="A0AA88MM02"/>
<evidence type="ECO:0000256" key="10">
    <source>
        <dbReference type="SAM" id="Phobius"/>
    </source>
</evidence>
<accession>A0AA88MM02</accession>
<reference evidence="12" key="1">
    <citation type="submission" date="2023-07" db="EMBL/GenBank/DDBJ databases">
        <title>Chromosome-level Genome Assembly of Striped Snakehead (Channa striata).</title>
        <authorList>
            <person name="Liu H."/>
        </authorList>
    </citation>
    <scope>NUCLEOTIDE SEQUENCE</scope>
    <source>
        <strain evidence="12">Gz</strain>
        <tissue evidence="12">Muscle</tissue>
    </source>
</reference>
<comment type="similarity">
    <text evidence="9">Belongs to the G-protein coupled receptor 1 family.</text>
</comment>
<keyword evidence="2" id="KW-1003">Cell membrane</keyword>
<comment type="subcellular location">
    <subcellularLocation>
        <location evidence="1">Cell membrane</location>
        <topology evidence="1">Multi-pass membrane protein</topology>
    </subcellularLocation>
</comment>
<evidence type="ECO:0000256" key="5">
    <source>
        <dbReference type="ARBA" id="ARBA00023040"/>
    </source>
</evidence>
<dbReference type="SMART" id="SM01381">
    <property type="entry name" value="7TM_GPCR_Srsx"/>
    <property type="match status" value="1"/>
</dbReference>